<dbReference type="eggNOG" id="ENOG502QPSF">
    <property type="taxonomic scope" value="Eukaryota"/>
</dbReference>
<keyword evidence="14 17" id="KW-0472">Membrane</keyword>
<evidence type="ECO:0000256" key="8">
    <source>
        <dbReference type="ARBA" id="ARBA00022729"/>
    </source>
</evidence>
<dbReference type="Gene3D" id="2.60.120.200">
    <property type="match status" value="1"/>
</dbReference>
<sequence>MASSSFLFINFFLSLIFLSTQTLSSHYTQLFYPGFNGSIDITLKESAEIEGNGVLRLTSRNYRNIIGQAFYSSPILFKNSSSDGDGRAFSFSTCFVFCIIPEYEGGHGFTFAIVPSKDLKGISQRFLGLFNESNFYGKFSNHIFAVEFDTIFDVGIKDIDNDHVGTDLNSLISNVSVHAAYFDELGKVHNLSLQSGKPIKVWIDYDSDEITLHVTISPFNSKPRKPILSYRVNLSSVFYEEMYIGFTASTGILSRSSHYILGWSFAINGEARDLDISSLPSPKKKKTGEKISLPVYVSITTASVFVISVFALGFYLLRRYKKSEEIEQWELQLGPHRYSYRELKKATRNFSEKELLGYGGSGKVYRGILPISKTQIAVKRICHDSKQGLREFMTEIATIGMLRHRNLVQLLGWCRRERDLLLVYEFMENGSLDNYLFDDPRTILNWEQRFKVIKGVASALLYLHEGYKQVVIHRDVKASNVLLDGELNGKLGDFGLAKVYEHGSAPDTTRVVGTLGYLAPELPRTGKSTTSSDVYAFGALMLEVACGRRPVEMKALPEEMTLVDWVWDKYREGQVLSVVDSKIQGVYDEVEVTMVLKLGVMCSNNEPEQRPSMRQVVRCLDGEIGVADEWKAPGGGSNGGAVGEFLGSFTSTSISGESSC</sequence>
<dbReference type="InterPro" id="IPR011009">
    <property type="entry name" value="Kinase-like_dom_sf"/>
</dbReference>
<comment type="similarity">
    <text evidence="2">Belongs to the leguminous lectin family.</text>
</comment>
<dbReference type="SUPFAM" id="SSF49899">
    <property type="entry name" value="Concanavalin A-like lectins/glucanases"/>
    <property type="match status" value="1"/>
</dbReference>
<evidence type="ECO:0000256" key="4">
    <source>
        <dbReference type="ARBA" id="ARBA00010217"/>
    </source>
</evidence>
<dbReference type="InterPro" id="IPR000719">
    <property type="entry name" value="Prot_kinase_dom"/>
</dbReference>
<keyword evidence="5" id="KW-0723">Serine/threonine-protein kinase</keyword>
<keyword evidence="7 17" id="KW-0812">Transmembrane</keyword>
<evidence type="ECO:0000256" key="17">
    <source>
        <dbReference type="SAM" id="Phobius"/>
    </source>
</evidence>
<evidence type="ECO:0000313" key="20">
    <source>
        <dbReference type="Proteomes" id="UP001652600"/>
    </source>
</evidence>
<dbReference type="InterPro" id="IPR001245">
    <property type="entry name" value="Ser-Thr/Tyr_kinase_cat_dom"/>
</dbReference>
<dbReference type="InterPro" id="IPR050528">
    <property type="entry name" value="L-type_Lectin-RKs"/>
</dbReference>
<dbReference type="GO" id="GO:0005524">
    <property type="term" value="F:ATP binding"/>
    <property type="evidence" value="ECO:0007669"/>
    <property type="project" value="UniProtKB-UniRule"/>
</dbReference>
<evidence type="ECO:0000256" key="3">
    <source>
        <dbReference type="ARBA" id="ARBA00008536"/>
    </source>
</evidence>
<feature type="signal peptide" evidence="18">
    <location>
        <begin position="1"/>
        <end position="22"/>
    </location>
</feature>
<dbReference type="Gene3D" id="1.10.510.10">
    <property type="entry name" value="Transferase(Phosphotransferase) domain 1"/>
    <property type="match status" value="1"/>
</dbReference>
<dbReference type="GO" id="GO:0051707">
    <property type="term" value="P:response to other organism"/>
    <property type="evidence" value="ECO:0007669"/>
    <property type="project" value="UniProtKB-ARBA"/>
</dbReference>
<keyword evidence="13 17" id="KW-1133">Transmembrane helix</keyword>
<reference evidence="21" key="1">
    <citation type="submission" date="2025-08" db="UniProtKB">
        <authorList>
            <consortium name="RefSeq"/>
        </authorList>
    </citation>
    <scope>IDENTIFICATION</scope>
    <source>
        <tissue evidence="21">Stem</tissue>
    </source>
</reference>
<evidence type="ECO:0000256" key="7">
    <source>
        <dbReference type="ARBA" id="ARBA00022692"/>
    </source>
</evidence>
<keyword evidence="6" id="KW-0808">Transferase</keyword>
<dbReference type="RefSeq" id="XP_008448160.2">
    <property type="nucleotide sequence ID" value="XM_008449938.3"/>
</dbReference>
<feature type="chain" id="PRO_5046096278" evidence="18">
    <location>
        <begin position="23"/>
        <end position="660"/>
    </location>
</feature>
<comment type="subcellular location">
    <subcellularLocation>
        <location evidence="1">Membrane</location>
        <topology evidence="1">Single-pass type I membrane protein</topology>
    </subcellularLocation>
</comment>
<evidence type="ECO:0000256" key="6">
    <source>
        <dbReference type="ARBA" id="ARBA00022679"/>
    </source>
</evidence>
<comment type="similarity">
    <text evidence="4">In the C-terminal section; belongs to the protein kinase superfamily. Ser/Thr protein kinase family.</text>
</comment>
<name>A0A1S3BJN2_CUCME</name>
<keyword evidence="10 16" id="KW-0547">Nucleotide-binding</keyword>
<feature type="binding site" evidence="16">
    <location>
        <position position="379"/>
    </location>
    <ligand>
        <name>ATP</name>
        <dbReference type="ChEBI" id="CHEBI:30616"/>
    </ligand>
</feature>
<dbReference type="Pfam" id="PF07714">
    <property type="entry name" value="PK_Tyr_Ser-Thr"/>
    <property type="match status" value="1"/>
</dbReference>
<evidence type="ECO:0000256" key="1">
    <source>
        <dbReference type="ARBA" id="ARBA00004479"/>
    </source>
</evidence>
<dbReference type="Proteomes" id="UP001652600">
    <property type="component" value="Chromosome 8"/>
</dbReference>
<evidence type="ECO:0000256" key="2">
    <source>
        <dbReference type="ARBA" id="ARBA00007606"/>
    </source>
</evidence>
<dbReference type="CDD" id="cd06899">
    <property type="entry name" value="lectin_legume_LecRK_Arcelin_ConA"/>
    <property type="match status" value="1"/>
</dbReference>
<evidence type="ECO:0000259" key="19">
    <source>
        <dbReference type="PROSITE" id="PS50011"/>
    </source>
</evidence>
<keyword evidence="9" id="KW-0430">Lectin</keyword>
<gene>
    <name evidence="21" type="primary">LOC103490441</name>
</gene>
<dbReference type="InterPro" id="IPR017441">
    <property type="entry name" value="Protein_kinase_ATP_BS"/>
</dbReference>
<dbReference type="InterPro" id="IPR008271">
    <property type="entry name" value="Ser/Thr_kinase_AS"/>
</dbReference>
<comment type="similarity">
    <text evidence="3">In the N-terminal section; belongs to the leguminous lectin family.</text>
</comment>
<evidence type="ECO:0000313" key="21">
    <source>
        <dbReference type="RefSeq" id="XP_008448160.2"/>
    </source>
</evidence>
<dbReference type="SUPFAM" id="SSF56112">
    <property type="entry name" value="Protein kinase-like (PK-like)"/>
    <property type="match status" value="1"/>
</dbReference>
<dbReference type="GeneID" id="103490441"/>
<organism evidence="20 21">
    <name type="scientific">Cucumis melo</name>
    <name type="common">Muskmelon</name>
    <dbReference type="NCBI Taxonomy" id="3656"/>
    <lineage>
        <taxon>Eukaryota</taxon>
        <taxon>Viridiplantae</taxon>
        <taxon>Streptophyta</taxon>
        <taxon>Embryophyta</taxon>
        <taxon>Tracheophyta</taxon>
        <taxon>Spermatophyta</taxon>
        <taxon>Magnoliopsida</taxon>
        <taxon>eudicotyledons</taxon>
        <taxon>Gunneridae</taxon>
        <taxon>Pentapetalae</taxon>
        <taxon>rosids</taxon>
        <taxon>fabids</taxon>
        <taxon>Cucurbitales</taxon>
        <taxon>Cucurbitaceae</taxon>
        <taxon>Benincaseae</taxon>
        <taxon>Cucumis</taxon>
    </lineage>
</organism>
<evidence type="ECO:0000256" key="5">
    <source>
        <dbReference type="ARBA" id="ARBA00022527"/>
    </source>
</evidence>
<protein>
    <submittedName>
        <fullName evidence="21">L-type lectin-domain containing receptor kinase S.4-like</fullName>
    </submittedName>
</protein>
<keyword evidence="8 18" id="KW-0732">Signal</keyword>
<dbReference type="AlphaFoldDB" id="A0A1S3BJN2"/>
<evidence type="ECO:0000256" key="9">
    <source>
        <dbReference type="ARBA" id="ARBA00022734"/>
    </source>
</evidence>
<dbReference type="GO" id="GO:0005886">
    <property type="term" value="C:plasma membrane"/>
    <property type="evidence" value="ECO:0007669"/>
    <property type="project" value="UniProtKB-SubCell"/>
</dbReference>
<dbReference type="PROSITE" id="PS50011">
    <property type="entry name" value="PROTEIN_KINASE_DOM"/>
    <property type="match status" value="1"/>
</dbReference>
<dbReference type="PROSITE" id="PS00107">
    <property type="entry name" value="PROTEIN_KINASE_ATP"/>
    <property type="match status" value="1"/>
</dbReference>
<evidence type="ECO:0000256" key="12">
    <source>
        <dbReference type="ARBA" id="ARBA00022840"/>
    </source>
</evidence>
<evidence type="ECO:0000256" key="15">
    <source>
        <dbReference type="ARBA" id="ARBA00023170"/>
    </source>
</evidence>
<proteinExistence type="inferred from homology"/>
<evidence type="ECO:0000256" key="14">
    <source>
        <dbReference type="ARBA" id="ARBA00023136"/>
    </source>
</evidence>
<dbReference type="PROSITE" id="PS00108">
    <property type="entry name" value="PROTEIN_KINASE_ST"/>
    <property type="match status" value="1"/>
</dbReference>
<dbReference type="GO" id="GO:0006952">
    <property type="term" value="P:defense response"/>
    <property type="evidence" value="ECO:0007669"/>
    <property type="project" value="UniProtKB-ARBA"/>
</dbReference>
<feature type="transmembrane region" description="Helical" evidence="17">
    <location>
        <begin position="293"/>
        <end position="317"/>
    </location>
</feature>
<dbReference type="InterPro" id="IPR001220">
    <property type="entry name" value="Legume_lectin_dom"/>
</dbReference>
<keyword evidence="15" id="KW-0675">Receptor</keyword>
<dbReference type="GO" id="GO:0030246">
    <property type="term" value="F:carbohydrate binding"/>
    <property type="evidence" value="ECO:0007669"/>
    <property type="project" value="UniProtKB-KW"/>
</dbReference>
<keyword evidence="11" id="KW-0418">Kinase</keyword>
<keyword evidence="20" id="KW-1185">Reference proteome</keyword>
<evidence type="ECO:0000256" key="11">
    <source>
        <dbReference type="ARBA" id="ARBA00022777"/>
    </source>
</evidence>
<dbReference type="PANTHER" id="PTHR27007">
    <property type="match status" value="1"/>
</dbReference>
<dbReference type="InParanoid" id="A0A1S3BJN2"/>
<accession>A0A1S3BJN2</accession>
<dbReference type="GO" id="GO:0004674">
    <property type="term" value="F:protein serine/threonine kinase activity"/>
    <property type="evidence" value="ECO:0007669"/>
    <property type="project" value="UniProtKB-KW"/>
</dbReference>
<dbReference type="SMART" id="SM00220">
    <property type="entry name" value="S_TKc"/>
    <property type="match status" value="1"/>
</dbReference>
<dbReference type="Gene3D" id="3.30.200.20">
    <property type="entry name" value="Phosphorylase Kinase, domain 1"/>
    <property type="match status" value="1"/>
</dbReference>
<dbReference type="Pfam" id="PF00139">
    <property type="entry name" value="Lectin_legB"/>
    <property type="match status" value="1"/>
</dbReference>
<evidence type="ECO:0000256" key="10">
    <source>
        <dbReference type="ARBA" id="ARBA00022741"/>
    </source>
</evidence>
<evidence type="ECO:0000256" key="18">
    <source>
        <dbReference type="SAM" id="SignalP"/>
    </source>
</evidence>
<dbReference type="KEGG" id="cmo:103490441"/>
<dbReference type="InterPro" id="IPR013320">
    <property type="entry name" value="ConA-like_dom_sf"/>
</dbReference>
<keyword evidence="12 16" id="KW-0067">ATP-binding</keyword>
<feature type="domain" description="Protein kinase" evidence="19">
    <location>
        <begin position="350"/>
        <end position="624"/>
    </location>
</feature>
<evidence type="ECO:0000256" key="13">
    <source>
        <dbReference type="ARBA" id="ARBA00022989"/>
    </source>
</evidence>
<evidence type="ECO:0000256" key="16">
    <source>
        <dbReference type="PROSITE-ProRule" id="PRU10141"/>
    </source>
</evidence>